<keyword evidence="2" id="KW-0288">FMN</keyword>
<dbReference type="PATRIC" id="fig|1121439.3.peg.184"/>
<evidence type="ECO:0000313" key="4">
    <source>
        <dbReference type="EMBL" id="EPR36272.1"/>
    </source>
</evidence>
<dbReference type="EMBL" id="ATHI01000001">
    <property type="protein sequence ID" value="EPR36272.1"/>
    <property type="molecule type" value="Genomic_DNA"/>
</dbReference>
<dbReference type="Gene3D" id="3.20.20.70">
    <property type="entry name" value="Aldolase class I"/>
    <property type="match status" value="1"/>
</dbReference>
<dbReference type="Pfam" id="PF03060">
    <property type="entry name" value="NMO"/>
    <property type="match status" value="1"/>
</dbReference>
<dbReference type="InterPro" id="IPR013785">
    <property type="entry name" value="Aldolase_TIM"/>
</dbReference>
<reference evidence="4 5" key="1">
    <citation type="journal article" date="2013" name="Genome Announc.">
        <title>Draft genome sequences for three mercury-methylating, sulfate-reducing bacteria.</title>
        <authorList>
            <person name="Brown S.D."/>
            <person name="Hurt R.A.Jr."/>
            <person name="Gilmour C.C."/>
            <person name="Elias D.A."/>
        </authorList>
    </citation>
    <scope>NUCLEOTIDE SEQUENCE [LARGE SCALE GENOMIC DNA]</scope>
    <source>
        <strain evidence="4 5">DSM 16529</strain>
    </source>
</reference>
<dbReference type="OrthoDB" id="9778912at2"/>
<dbReference type="STRING" id="1121439.dsat_1800"/>
<accession>S7TGE4</accession>
<dbReference type="RefSeq" id="WP_020885686.1">
    <property type="nucleotide sequence ID" value="NZ_ATHI01000001.1"/>
</dbReference>
<dbReference type="SUPFAM" id="SSF51412">
    <property type="entry name" value="Inosine monophosphate dehydrogenase (IMPDH)"/>
    <property type="match status" value="1"/>
</dbReference>
<dbReference type="PANTHER" id="PTHR32332:SF18">
    <property type="entry name" value="2-NITROPROPANE DIOXYGENASE"/>
    <property type="match status" value="1"/>
</dbReference>
<dbReference type="GO" id="GO:0051213">
    <property type="term" value="F:dioxygenase activity"/>
    <property type="evidence" value="ECO:0007669"/>
    <property type="project" value="UniProtKB-KW"/>
</dbReference>
<dbReference type="Proteomes" id="UP000014975">
    <property type="component" value="Unassembled WGS sequence"/>
</dbReference>
<name>S7TGE4_9BACT</name>
<evidence type="ECO:0000313" key="5">
    <source>
        <dbReference type="Proteomes" id="UP000014975"/>
    </source>
</evidence>
<dbReference type="AlphaFoldDB" id="S7TGE4"/>
<dbReference type="GO" id="GO:0018580">
    <property type="term" value="F:nitronate monooxygenase activity"/>
    <property type="evidence" value="ECO:0007669"/>
    <property type="project" value="InterPro"/>
</dbReference>
<dbReference type="InterPro" id="IPR004136">
    <property type="entry name" value="NMO"/>
</dbReference>
<comment type="caution">
    <text evidence="4">The sequence shown here is derived from an EMBL/GenBank/DDBJ whole genome shotgun (WGS) entry which is preliminary data.</text>
</comment>
<keyword evidence="5" id="KW-1185">Reference proteome</keyword>
<protein>
    <submittedName>
        <fullName evidence="4">2-nitropropane dioxygenase NPD</fullName>
    </submittedName>
</protein>
<gene>
    <name evidence="4" type="ORF">dsat_1800</name>
</gene>
<sequence length="353" mass="37713">MSLQGFEIDGLYIPVPIVQGGMGVGISLSGLASAVANEGGVGVISAAMIGFREPDVSTNYREANIRALRKEIRLAREKTKGVLGVNIMASMTNFDDMVTCSLEEGVDIIISGGGMPRNLPAFASPEHKTKLVPVVSSGRAAELLARIWKTRYDRLPDAFVVEGPLAGGHLGFSMEALDDESVTLENLVDDVLAVAEKLREAHGKKIPVIAAGGIHSHEDIKRMLARGASAVQMGTRFVATHECDADIRFKEAYVAAGKEDITIIKSPLGLPGRALRGSFLEDVAAGKRKPHSCYCHCLASCTVEKAPYCIGLALANAQRGRLKAGFAFCGANAWRIDKIVSVHELMRELTTGE</sequence>
<keyword evidence="3" id="KW-0560">Oxidoreductase</keyword>
<evidence type="ECO:0000256" key="3">
    <source>
        <dbReference type="ARBA" id="ARBA00023002"/>
    </source>
</evidence>
<keyword evidence="1" id="KW-0285">Flavoprotein</keyword>
<evidence type="ECO:0000256" key="1">
    <source>
        <dbReference type="ARBA" id="ARBA00022630"/>
    </source>
</evidence>
<proteinExistence type="predicted"/>
<keyword evidence="4" id="KW-0223">Dioxygenase</keyword>
<dbReference type="eggNOG" id="COG2070">
    <property type="taxonomic scope" value="Bacteria"/>
</dbReference>
<dbReference type="PANTHER" id="PTHR32332">
    <property type="entry name" value="2-NITROPROPANE DIOXYGENASE"/>
    <property type="match status" value="1"/>
</dbReference>
<organism evidence="4 5">
    <name type="scientific">Alkalidesulfovibrio alkalitolerans DSM 16529</name>
    <dbReference type="NCBI Taxonomy" id="1121439"/>
    <lineage>
        <taxon>Bacteria</taxon>
        <taxon>Pseudomonadati</taxon>
        <taxon>Thermodesulfobacteriota</taxon>
        <taxon>Desulfovibrionia</taxon>
        <taxon>Desulfovibrionales</taxon>
        <taxon>Desulfovibrionaceae</taxon>
        <taxon>Alkalidesulfovibrio</taxon>
    </lineage>
</organism>
<dbReference type="CDD" id="cd04730">
    <property type="entry name" value="NPD_like"/>
    <property type="match status" value="1"/>
</dbReference>
<evidence type="ECO:0000256" key="2">
    <source>
        <dbReference type="ARBA" id="ARBA00022643"/>
    </source>
</evidence>